<accession>A0A8T3VXM7</accession>
<sequence>MDSKGIINIELLFCTLIVMMLLIVNLPMIENGLGSKIEIHENSEGRFLVNNIADSINEVNSKEYGFRKKIKLPESVDGNFYRIIINDKEAIVEFNNKKGKSAINPIMLVDSSNKTIEKMELYNGRTYLIEKTLINDNETNAINQSSIFIRQVEH</sequence>
<keyword evidence="1" id="KW-0472">Membrane</keyword>
<dbReference type="EMBL" id="SUTG01000027">
    <property type="protein sequence ID" value="MBE6512726.1"/>
    <property type="molecule type" value="Genomic_DNA"/>
</dbReference>
<evidence type="ECO:0000313" key="2">
    <source>
        <dbReference type="EMBL" id="MBE6512726.1"/>
    </source>
</evidence>
<evidence type="ECO:0000313" key="3">
    <source>
        <dbReference type="Proteomes" id="UP000732619"/>
    </source>
</evidence>
<reference evidence="2" key="1">
    <citation type="submission" date="2019-04" db="EMBL/GenBank/DDBJ databases">
        <title>Evolution of Biomass-Degrading Anaerobic Consortia Revealed by Metagenomics.</title>
        <authorList>
            <person name="Peng X."/>
        </authorList>
    </citation>
    <scope>NUCLEOTIDE SEQUENCE</scope>
    <source>
        <strain evidence="2">SIG14</strain>
    </source>
</reference>
<evidence type="ECO:0000256" key="1">
    <source>
        <dbReference type="SAM" id="Phobius"/>
    </source>
</evidence>
<dbReference type="AlphaFoldDB" id="A0A8T3VXM7"/>
<proteinExistence type="predicted"/>
<dbReference type="Proteomes" id="UP000732619">
    <property type="component" value="Unassembled WGS sequence"/>
</dbReference>
<name>A0A8T3VXM7_METOL</name>
<keyword evidence="1" id="KW-0812">Transmembrane</keyword>
<comment type="caution">
    <text evidence="2">The sequence shown here is derived from an EMBL/GenBank/DDBJ whole genome shotgun (WGS) entry which is preliminary data.</text>
</comment>
<organism evidence="2 3">
    <name type="scientific">Methanobrevibacter olleyae</name>
    <dbReference type="NCBI Taxonomy" id="294671"/>
    <lineage>
        <taxon>Archaea</taxon>
        <taxon>Methanobacteriati</taxon>
        <taxon>Methanobacteriota</taxon>
        <taxon>Methanomada group</taxon>
        <taxon>Methanobacteria</taxon>
        <taxon>Methanobacteriales</taxon>
        <taxon>Methanobacteriaceae</taxon>
        <taxon>Methanobrevibacter</taxon>
    </lineage>
</organism>
<gene>
    <name evidence="2" type="ORF">E7Z75_06260</name>
</gene>
<protein>
    <submittedName>
        <fullName evidence="2">Uncharacterized protein</fullName>
    </submittedName>
</protein>
<keyword evidence="1" id="KW-1133">Transmembrane helix</keyword>
<feature type="transmembrane region" description="Helical" evidence="1">
    <location>
        <begin position="6"/>
        <end position="26"/>
    </location>
</feature>